<evidence type="ECO:0000313" key="1">
    <source>
        <dbReference type="EMBL" id="KAJ6825661.1"/>
    </source>
</evidence>
<comment type="caution">
    <text evidence="1">The sequence shown here is derived from an EMBL/GenBank/DDBJ whole genome shotgun (WGS) entry which is preliminary data.</text>
</comment>
<proteinExistence type="predicted"/>
<accession>A0AAX6GBQ3</accession>
<dbReference type="AlphaFoldDB" id="A0AAX6GBQ3"/>
<evidence type="ECO:0000313" key="2">
    <source>
        <dbReference type="Proteomes" id="UP001140949"/>
    </source>
</evidence>
<reference evidence="1" key="2">
    <citation type="submission" date="2023-04" db="EMBL/GenBank/DDBJ databases">
        <authorList>
            <person name="Bruccoleri R.E."/>
            <person name="Oakeley E.J."/>
            <person name="Faust A.-M."/>
            <person name="Dessus-Babus S."/>
            <person name="Altorfer M."/>
            <person name="Burckhardt D."/>
            <person name="Oertli M."/>
            <person name="Naumann U."/>
            <person name="Petersen F."/>
            <person name="Wong J."/>
        </authorList>
    </citation>
    <scope>NUCLEOTIDE SEQUENCE</scope>
    <source>
        <strain evidence="1">GSM-AAB239-AS_SAM_17_03QT</strain>
        <tissue evidence="1">Leaf</tissue>
    </source>
</reference>
<reference evidence="1" key="1">
    <citation type="journal article" date="2023" name="GigaByte">
        <title>Genome assembly of the bearded iris, Iris pallida Lam.</title>
        <authorList>
            <person name="Bruccoleri R.E."/>
            <person name="Oakeley E.J."/>
            <person name="Faust A.M.E."/>
            <person name="Altorfer M."/>
            <person name="Dessus-Babus S."/>
            <person name="Burckhardt D."/>
            <person name="Oertli M."/>
            <person name="Naumann U."/>
            <person name="Petersen F."/>
            <person name="Wong J."/>
        </authorList>
    </citation>
    <scope>NUCLEOTIDE SEQUENCE</scope>
    <source>
        <strain evidence="1">GSM-AAB239-AS_SAM_17_03QT</strain>
    </source>
</reference>
<gene>
    <name evidence="1" type="ORF">M6B38_377480</name>
</gene>
<dbReference type="EMBL" id="JANAVB010021599">
    <property type="protein sequence ID" value="KAJ6825661.1"/>
    <property type="molecule type" value="Genomic_DNA"/>
</dbReference>
<sequence>MSECPPSSHISCHICQTNQSRVRTRVSVYFSSYSTGLQTLKPRVCVRVDRPTRMIHHSAPQKLDQTYCNKFPTTSPASTTITKTKSINATTTDTTYTSRSGVLTPHHRAGEPLRSSVRRDLRPCIAEPPFSEFVVR</sequence>
<dbReference type="Proteomes" id="UP001140949">
    <property type="component" value="Unassembled WGS sequence"/>
</dbReference>
<keyword evidence="2" id="KW-1185">Reference proteome</keyword>
<organism evidence="1 2">
    <name type="scientific">Iris pallida</name>
    <name type="common">Sweet iris</name>
    <dbReference type="NCBI Taxonomy" id="29817"/>
    <lineage>
        <taxon>Eukaryota</taxon>
        <taxon>Viridiplantae</taxon>
        <taxon>Streptophyta</taxon>
        <taxon>Embryophyta</taxon>
        <taxon>Tracheophyta</taxon>
        <taxon>Spermatophyta</taxon>
        <taxon>Magnoliopsida</taxon>
        <taxon>Liliopsida</taxon>
        <taxon>Asparagales</taxon>
        <taxon>Iridaceae</taxon>
        <taxon>Iridoideae</taxon>
        <taxon>Irideae</taxon>
        <taxon>Iris</taxon>
    </lineage>
</organism>
<protein>
    <submittedName>
        <fullName evidence="1">Uncharacterized protein</fullName>
    </submittedName>
</protein>
<name>A0AAX6GBQ3_IRIPA</name>